<dbReference type="EMBL" id="CP076134">
    <property type="protein sequence ID" value="QWG12545.1"/>
    <property type="molecule type" value="Genomic_DNA"/>
</dbReference>
<protein>
    <submittedName>
        <fullName evidence="1">Uncharacterized protein</fullName>
    </submittedName>
</protein>
<dbReference type="AlphaFoldDB" id="A0A975NCZ7"/>
<evidence type="ECO:0000313" key="2">
    <source>
        <dbReference type="Proteomes" id="UP000680839"/>
    </source>
</evidence>
<reference evidence="1" key="1">
    <citation type="submission" date="2021-06" db="EMBL/GenBank/DDBJ databases">
        <title>Bradyrhizobium sp. S2-20-1 Genome sequencing.</title>
        <authorList>
            <person name="Jin L."/>
        </authorList>
    </citation>
    <scope>NUCLEOTIDE SEQUENCE</scope>
    <source>
        <strain evidence="1">S2-20-1</strain>
    </source>
</reference>
<evidence type="ECO:0000313" key="1">
    <source>
        <dbReference type="EMBL" id="QWG12545.1"/>
    </source>
</evidence>
<name>A0A975NCZ7_9BRAD</name>
<accession>A0A975NCZ7</accession>
<sequence>MSNVSTSETRLKATFRVKLNGKAVAIETVGQAYGFITSLSTVEWMEFKSLHGDARAALEAAAENAMLSVQATNALRALFVRARLL</sequence>
<dbReference type="Proteomes" id="UP000680839">
    <property type="component" value="Chromosome"/>
</dbReference>
<gene>
    <name evidence="1" type="ORF">KMZ29_23045</name>
</gene>
<organism evidence="1 2">
    <name type="scientific">Bradyrhizobium sediminis</name>
    <dbReference type="NCBI Taxonomy" id="2840469"/>
    <lineage>
        <taxon>Bacteria</taxon>
        <taxon>Pseudomonadati</taxon>
        <taxon>Pseudomonadota</taxon>
        <taxon>Alphaproteobacteria</taxon>
        <taxon>Hyphomicrobiales</taxon>
        <taxon>Nitrobacteraceae</taxon>
        <taxon>Bradyrhizobium</taxon>
    </lineage>
</organism>
<dbReference type="RefSeq" id="WP_215621352.1">
    <property type="nucleotide sequence ID" value="NZ_CP076134.1"/>
</dbReference>
<proteinExistence type="predicted"/>